<evidence type="ECO:0000259" key="1">
    <source>
        <dbReference type="Pfam" id="PF01248"/>
    </source>
</evidence>
<feature type="domain" description="Ribosomal protein eL8/eL30/eS12/Gadd45" evidence="1">
    <location>
        <begin position="4"/>
        <end position="90"/>
    </location>
</feature>
<reference evidence="2" key="2">
    <citation type="submission" date="2021-04" db="EMBL/GenBank/DDBJ databases">
        <authorList>
            <person name="Liu J."/>
        </authorList>
    </citation>
    <scope>NUCLEOTIDE SEQUENCE</scope>
    <source>
        <strain evidence="2">BAD-6</strain>
    </source>
</reference>
<evidence type="ECO:0000313" key="3">
    <source>
        <dbReference type="Proteomes" id="UP000675664"/>
    </source>
</evidence>
<dbReference type="Pfam" id="PF01248">
    <property type="entry name" value="Ribosomal_L7Ae"/>
    <property type="match status" value="1"/>
</dbReference>
<organism evidence="2 3">
    <name type="scientific">Sinanaerobacter chloroacetimidivorans</name>
    <dbReference type="NCBI Taxonomy" id="2818044"/>
    <lineage>
        <taxon>Bacteria</taxon>
        <taxon>Bacillati</taxon>
        <taxon>Bacillota</taxon>
        <taxon>Clostridia</taxon>
        <taxon>Peptostreptococcales</taxon>
        <taxon>Anaerovoracaceae</taxon>
        <taxon>Sinanaerobacter</taxon>
    </lineage>
</organism>
<dbReference type="InterPro" id="IPR004038">
    <property type="entry name" value="Ribosomal_eL8/eL30/eS12/Gad45"/>
</dbReference>
<name>A0A8J7W014_9FIRM</name>
<dbReference type="Gene3D" id="3.30.1330.30">
    <property type="match status" value="1"/>
</dbReference>
<dbReference type="SUPFAM" id="SSF55315">
    <property type="entry name" value="L30e-like"/>
    <property type="match status" value="1"/>
</dbReference>
<comment type="caution">
    <text evidence="2">The sequence shown here is derived from an EMBL/GenBank/DDBJ whole genome shotgun (WGS) entry which is preliminary data.</text>
</comment>
<dbReference type="Proteomes" id="UP000675664">
    <property type="component" value="Unassembled WGS sequence"/>
</dbReference>
<sequence>MRKKIDSYFGFAKKSRNLLSGYHTCTYGIKQGKIKLLILTEDLSENTVKKLAKLSEDHGVPVRIYGKTEELSKITGSQERGVFGITDVNFADVILKELDRE</sequence>
<gene>
    <name evidence="2" type="ORF">KCX82_02620</name>
</gene>
<dbReference type="InterPro" id="IPR029064">
    <property type="entry name" value="Ribosomal_eL30-like_sf"/>
</dbReference>
<keyword evidence="3" id="KW-1185">Reference proteome</keyword>
<protein>
    <submittedName>
        <fullName evidence="2">Ribosomal L7Ae/L30e/S12e/Gadd45 family protein</fullName>
    </submittedName>
</protein>
<dbReference type="AlphaFoldDB" id="A0A8J7W014"/>
<proteinExistence type="predicted"/>
<reference evidence="2" key="1">
    <citation type="submission" date="2021-04" db="EMBL/GenBank/DDBJ databases">
        <title>Sinoanaerobacter chloroacetimidivorans sp. nov., an obligate anaerobic bacterium isolated from anaerobic sludge.</title>
        <authorList>
            <person name="Bao Y."/>
        </authorList>
    </citation>
    <scope>NUCLEOTIDE SEQUENCE</scope>
    <source>
        <strain evidence="2">BAD-6</strain>
    </source>
</reference>
<evidence type="ECO:0000313" key="2">
    <source>
        <dbReference type="EMBL" id="MBR0596760.1"/>
    </source>
</evidence>
<accession>A0A8J7W014</accession>
<dbReference type="RefSeq" id="WP_227016880.1">
    <property type="nucleotide sequence ID" value="NZ_JAGSND010000001.1"/>
</dbReference>
<dbReference type="EMBL" id="JAGSND010000001">
    <property type="protein sequence ID" value="MBR0596760.1"/>
    <property type="molecule type" value="Genomic_DNA"/>
</dbReference>